<proteinExistence type="predicted"/>
<sequence>MSSNMCDSPQVGAIRQVRLKDVPIPILELYLQDADVELAVSLWREMALSTIVVGDSVRISHLRKPTNTAYGFKLNTSTFTTVTKIQSEVSTVEVTLIGAEVGETGAKMLMDTGLELQVPLTDWRGTEQEFLERLPLKLTLDIMGDFITSAHKLFEEVWEQGEAEDLGVDAEEGLEGLEDF</sequence>
<name>A0AAV6GJI1_9TELE</name>
<organism evidence="1 2">
    <name type="scientific">Alosa alosa</name>
    <name type="common">allis shad</name>
    <dbReference type="NCBI Taxonomy" id="278164"/>
    <lineage>
        <taxon>Eukaryota</taxon>
        <taxon>Metazoa</taxon>
        <taxon>Chordata</taxon>
        <taxon>Craniata</taxon>
        <taxon>Vertebrata</taxon>
        <taxon>Euteleostomi</taxon>
        <taxon>Actinopterygii</taxon>
        <taxon>Neopterygii</taxon>
        <taxon>Teleostei</taxon>
        <taxon>Clupei</taxon>
        <taxon>Clupeiformes</taxon>
        <taxon>Clupeoidei</taxon>
        <taxon>Clupeidae</taxon>
        <taxon>Alosa</taxon>
    </lineage>
</organism>
<evidence type="ECO:0000313" key="1">
    <source>
        <dbReference type="EMBL" id="KAG5275378.1"/>
    </source>
</evidence>
<reference evidence="1" key="1">
    <citation type="submission" date="2020-10" db="EMBL/GenBank/DDBJ databases">
        <title>Chromosome-scale genome assembly of the Allis shad, Alosa alosa.</title>
        <authorList>
            <person name="Margot Z."/>
            <person name="Christophe K."/>
            <person name="Cabau C."/>
            <person name="Louis A."/>
            <person name="Berthelot C."/>
            <person name="Parey E."/>
            <person name="Roest Crollius H."/>
            <person name="Montfort J."/>
            <person name="Robinson-Rechavi M."/>
            <person name="Bucao C."/>
            <person name="Bouchez O."/>
            <person name="Gislard M."/>
            <person name="Lluch J."/>
            <person name="Milhes M."/>
            <person name="Lampietro C."/>
            <person name="Lopez Roques C."/>
            <person name="Donnadieu C."/>
            <person name="Braasch I."/>
            <person name="Desvignes T."/>
            <person name="Postlethwait J."/>
            <person name="Bobe J."/>
            <person name="Guiguen Y."/>
        </authorList>
    </citation>
    <scope>NUCLEOTIDE SEQUENCE</scope>
    <source>
        <strain evidence="1">M-15738</strain>
        <tissue evidence="1">Blood</tissue>
    </source>
</reference>
<keyword evidence="2" id="KW-1185">Reference proteome</keyword>
<dbReference type="AlphaFoldDB" id="A0AAV6GJI1"/>
<protein>
    <submittedName>
        <fullName evidence="1">Uncharacterized protein</fullName>
    </submittedName>
</protein>
<evidence type="ECO:0000313" key="2">
    <source>
        <dbReference type="Proteomes" id="UP000823561"/>
    </source>
</evidence>
<accession>A0AAV6GJI1</accession>
<gene>
    <name evidence="1" type="ORF">AALO_G00119560</name>
</gene>
<comment type="caution">
    <text evidence="1">The sequence shown here is derived from an EMBL/GenBank/DDBJ whole genome shotgun (WGS) entry which is preliminary data.</text>
</comment>
<dbReference type="Proteomes" id="UP000823561">
    <property type="component" value="Chromosome 9"/>
</dbReference>
<dbReference type="EMBL" id="JADWDJ010000009">
    <property type="protein sequence ID" value="KAG5275378.1"/>
    <property type="molecule type" value="Genomic_DNA"/>
</dbReference>